<evidence type="ECO:0000313" key="1">
    <source>
        <dbReference type="EMBL" id="KAF2673113.1"/>
    </source>
</evidence>
<evidence type="ECO:0000313" key="2">
    <source>
        <dbReference type="Proteomes" id="UP000799302"/>
    </source>
</evidence>
<dbReference type="AlphaFoldDB" id="A0A6A6UNS9"/>
<gene>
    <name evidence="1" type="ORF">BT63DRAFT_436895</name>
</gene>
<keyword evidence="2" id="KW-1185">Reference proteome</keyword>
<organism evidence="1 2">
    <name type="scientific">Microthyrium microscopicum</name>
    <dbReference type="NCBI Taxonomy" id="703497"/>
    <lineage>
        <taxon>Eukaryota</taxon>
        <taxon>Fungi</taxon>
        <taxon>Dikarya</taxon>
        <taxon>Ascomycota</taxon>
        <taxon>Pezizomycotina</taxon>
        <taxon>Dothideomycetes</taxon>
        <taxon>Dothideomycetes incertae sedis</taxon>
        <taxon>Microthyriales</taxon>
        <taxon>Microthyriaceae</taxon>
        <taxon>Microthyrium</taxon>
    </lineage>
</organism>
<proteinExistence type="predicted"/>
<sequence length="224" mass="25463">MPKKEGIHSLERQSRNLDAYDLPEYTWNPAYPNDHTFIKIRGEFHSSSSNPLTSDDNVPKLVPDDSELPTGALDKSENVTLWVGVYITDSPFLRSSGALPPPRKILPPNDRKYGPSVQIIEQGNHPALKNDENALRVVINPKKATALDSKGNPSPLTFYALVNPDEDTKLCEAKQIKREDVFFLPRYRSFFSPGDDRNFDGDEFRKVEARRATWPKACQYQMQE</sequence>
<protein>
    <submittedName>
        <fullName evidence="1">Uncharacterized protein</fullName>
    </submittedName>
</protein>
<name>A0A6A6UNS9_9PEZI</name>
<accession>A0A6A6UNS9</accession>
<dbReference type="EMBL" id="MU004231">
    <property type="protein sequence ID" value="KAF2673113.1"/>
    <property type="molecule type" value="Genomic_DNA"/>
</dbReference>
<dbReference type="Proteomes" id="UP000799302">
    <property type="component" value="Unassembled WGS sequence"/>
</dbReference>
<reference evidence="1" key="1">
    <citation type="journal article" date="2020" name="Stud. Mycol.">
        <title>101 Dothideomycetes genomes: a test case for predicting lifestyles and emergence of pathogens.</title>
        <authorList>
            <person name="Haridas S."/>
            <person name="Albert R."/>
            <person name="Binder M."/>
            <person name="Bloem J."/>
            <person name="Labutti K."/>
            <person name="Salamov A."/>
            <person name="Andreopoulos B."/>
            <person name="Baker S."/>
            <person name="Barry K."/>
            <person name="Bills G."/>
            <person name="Bluhm B."/>
            <person name="Cannon C."/>
            <person name="Castanera R."/>
            <person name="Culley D."/>
            <person name="Daum C."/>
            <person name="Ezra D."/>
            <person name="Gonzalez J."/>
            <person name="Henrissat B."/>
            <person name="Kuo A."/>
            <person name="Liang C."/>
            <person name="Lipzen A."/>
            <person name="Lutzoni F."/>
            <person name="Magnuson J."/>
            <person name="Mondo S."/>
            <person name="Nolan M."/>
            <person name="Ohm R."/>
            <person name="Pangilinan J."/>
            <person name="Park H.-J."/>
            <person name="Ramirez L."/>
            <person name="Alfaro M."/>
            <person name="Sun H."/>
            <person name="Tritt A."/>
            <person name="Yoshinaga Y."/>
            <person name="Zwiers L.-H."/>
            <person name="Turgeon B."/>
            <person name="Goodwin S."/>
            <person name="Spatafora J."/>
            <person name="Crous P."/>
            <person name="Grigoriev I."/>
        </authorList>
    </citation>
    <scope>NUCLEOTIDE SEQUENCE</scope>
    <source>
        <strain evidence="1">CBS 115976</strain>
    </source>
</reference>